<name>A0ABN8N300_9CNID</name>
<dbReference type="EMBL" id="CALNXK010000009">
    <property type="protein sequence ID" value="CAH3041864.1"/>
    <property type="molecule type" value="Genomic_DNA"/>
</dbReference>
<dbReference type="Pfam" id="PF00400">
    <property type="entry name" value="WD40"/>
    <property type="match status" value="3"/>
</dbReference>
<dbReference type="PROSITE" id="PS00678">
    <property type="entry name" value="WD_REPEATS_1"/>
    <property type="match status" value="1"/>
</dbReference>
<organism evidence="4 5">
    <name type="scientific">Porites lobata</name>
    <dbReference type="NCBI Taxonomy" id="104759"/>
    <lineage>
        <taxon>Eukaryota</taxon>
        <taxon>Metazoa</taxon>
        <taxon>Cnidaria</taxon>
        <taxon>Anthozoa</taxon>
        <taxon>Hexacorallia</taxon>
        <taxon>Scleractinia</taxon>
        <taxon>Fungiina</taxon>
        <taxon>Poritidae</taxon>
        <taxon>Porites</taxon>
    </lineage>
</organism>
<dbReference type="InterPro" id="IPR001680">
    <property type="entry name" value="WD40_rpt"/>
</dbReference>
<dbReference type="Proteomes" id="UP001159405">
    <property type="component" value="Unassembled WGS sequence"/>
</dbReference>
<dbReference type="InterPro" id="IPR036322">
    <property type="entry name" value="WD40_repeat_dom_sf"/>
</dbReference>
<keyword evidence="5" id="KW-1185">Reference proteome</keyword>
<evidence type="ECO:0000256" key="3">
    <source>
        <dbReference type="PROSITE-ProRule" id="PRU00221"/>
    </source>
</evidence>
<dbReference type="Gene3D" id="2.130.10.10">
    <property type="entry name" value="YVTN repeat-like/Quinoprotein amine dehydrogenase"/>
    <property type="match status" value="3"/>
</dbReference>
<accession>A0ABN8N300</accession>
<keyword evidence="2" id="KW-0677">Repeat</keyword>
<dbReference type="InterPro" id="IPR019775">
    <property type="entry name" value="WD40_repeat_CS"/>
</dbReference>
<evidence type="ECO:0000256" key="2">
    <source>
        <dbReference type="ARBA" id="ARBA00022737"/>
    </source>
</evidence>
<sequence length="362" mass="40433">MQPGCFHCFESLCMGLRKSKPRRFAGYDDVNTSGEVTATQNTSSVYVTEHNSVHSDSVTCVDPFALGTCVTGSKDNSVALFDWKQGALLHRWNGHTRDITKVKHIGTTVYSSSRDKTIKAWQTNPGKNDPSLTFEGHRLVVTAIDLNEDGSLLFSGSRDNCVRLWDVTRPTSISEREVSRNLVSCVKWIPGTQCQVAQTGEDKMLRVWDTRNMQPAFTFPAQQYFQTYCDCSRDGHFIVTCSNGFNGKGCEATLWDVRAQQMICRYVGHYQTSSACIFLPRLEHVSSKDLIATVSHDSSLRIWEREGRECVASLDFSGSGPLTDICAWDDGSLCISTTNMGVFQCVLDSHEGKPRLLKKCQF</sequence>
<comment type="caution">
    <text evidence="4">The sequence shown here is derived from an EMBL/GenBank/DDBJ whole genome shotgun (WGS) entry which is preliminary data.</text>
</comment>
<dbReference type="SMART" id="SM00320">
    <property type="entry name" value="WD40"/>
    <property type="match status" value="6"/>
</dbReference>
<dbReference type="PROSITE" id="PS50294">
    <property type="entry name" value="WD_REPEATS_REGION"/>
    <property type="match status" value="1"/>
</dbReference>
<dbReference type="PANTHER" id="PTHR19869:SF1">
    <property type="entry name" value="WD REPEAT-CONTAINING PROTEIN 31"/>
    <property type="match status" value="1"/>
</dbReference>
<dbReference type="InterPro" id="IPR040066">
    <property type="entry name" value="WDR31"/>
</dbReference>
<protein>
    <recommendedName>
        <fullName evidence="6">WD repeat domain 31</fullName>
    </recommendedName>
</protein>
<dbReference type="InterPro" id="IPR015943">
    <property type="entry name" value="WD40/YVTN_repeat-like_dom_sf"/>
</dbReference>
<keyword evidence="1 3" id="KW-0853">WD repeat</keyword>
<dbReference type="PROSITE" id="PS50082">
    <property type="entry name" value="WD_REPEATS_2"/>
    <property type="match status" value="1"/>
</dbReference>
<dbReference type="PRINTS" id="PR00320">
    <property type="entry name" value="GPROTEINBRPT"/>
</dbReference>
<gene>
    <name evidence="4" type="ORF">PLOB_00047966</name>
</gene>
<evidence type="ECO:0008006" key="6">
    <source>
        <dbReference type="Google" id="ProtNLM"/>
    </source>
</evidence>
<feature type="repeat" description="WD" evidence="3">
    <location>
        <begin position="134"/>
        <end position="175"/>
    </location>
</feature>
<evidence type="ECO:0000256" key="1">
    <source>
        <dbReference type="ARBA" id="ARBA00022574"/>
    </source>
</evidence>
<evidence type="ECO:0000313" key="5">
    <source>
        <dbReference type="Proteomes" id="UP001159405"/>
    </source>
</evidence>
<proteinExistence type="predicted"/>
<dbReference type="PANTHER" id="PTHR19869">
    <property type="entry name" value="SPERMATID WD-REPEAT PROTEIN"/>
    <property type="match status" value="1"/>
</dbReference>
<evidence type="ECO:0000313" key="4">
    <source>
        <dbReference type="EMBL" id="CAH3041864.1"/>
    </source>
</evidence>
<reference evidence="4 5" key="1">
    <citation type="submission" date="2022-05" db="EMBL/GenBank/DDBJ databases">
        <authorList>
            <consortium name="Genoscope - CEA"/>
            <person name="William W."/>
        </authorList>
    </citation>
    <scope>NUCLEOTIDE SEQUENCE [LARGE SCALE GENOMIC DNA]</scope>
</reference>
<dbReference type="SUPFAM" id="SSF50978">
    <property type="entry name" value="WD40 repeat-like"/>
    <property type="match status" value="1"/>
</dbReference>
<dbReference type="InterPro" id="IPR020472">
    <property type="entry name" value="WD40_PAC1"/>
</dbReference>